<evidence type="ECO:0000256" key="3">
    <source>
        <dbReference type="ARBA" id="ARBA00022692"/>
    </source>
</evidence>
<evidence type="ECO:0000256" key="4">
    <source>
        <dbReference type="ARBA" id="ARBA00022989"/>
    </source>
</evidence>
<comment type="caution">
    <text evidence="8">The sequence shown here is derived from an EMBL/GenBank/DDBJ whole genome shotgun (WGS) entry which is preliminary data.</text>
</comment>
<feature type="transmembrane region" description="Helical" evidence="6">
    <location>
        <begin position="125"/>
        <end position="151"/>
    </location>
</feature>
<evidence type="ECO:0000313" key="9">
    <source>
        <dbReference type="Proteomes" id="UP000036367"/>
    </source>
</evidence>
<dbReference type="Pfam" id="PF00482">
    <property type="entry name" value="T2SSF"/>
    <property type="match status" value="1"/>
</dbReference>
<dbReference type="OrthoDB" id="243821at2"/>
<sequence>MTATPDDELIPELVAPGAPGLQCVQQQIEQLLLRRSMIALQLHQAAQQSVGPVAQQMEWMSRWFDQPITADDVLHHPDALAICQPLLVASKEHSSAEVAHEKTRLEDAVRHWESTLSSRPTRNRLWIILVYPLVLAFASIAILMVICVLLVPSFEEMMDEFGLALPYSTQTVFAVSHFTRDYGLWLLAALVAIVLVSQLVRYQAHRVGQHPPWVRLGRRLFMPARLVWASWAEHVAMMLDVGLTRREAYQIAGESSPSGWMSTLSKGCVQSIDDGRVPLSGPTHIHGKPCHLMIHAVQTQTVPQQADCMRDVAAIYRDRERHQRRDILTWVSPLIVCMLGMTIGWVMVALFMPLVQLISGLT</sequence>
<dbReference type="PANTHER" id="PTHR30012">
    <property type="entry name" value="GENERAL SECRETION PATHWAY PROTEIN"/>
    <property type="match status" value="1"/>
</dbReference>
<keyword evidence="2" id="KW-1003">Cell membrane</keyword>
<keyword evidence="9" id="KW-1185">Reference proteome</keyword>
<dbReference type="PRINTS" id="PR00812">
    <property type="entry name" value="BCTERIALGSPF"/>
</dbReference>
<dbReference type="Proteomes" id="UP000036367">
    <property type="component" value="Unassembled WGS sequence"/>
</dbReference>
<gene>
    <name evidence="8" type="ORF">RISK_004677</name>
</gene>
<evidence type="ECO:0000313" key="8">
    <source>
        <dbReference type="EMBL" id="KLU03365.1"/>
    </source>
</evidence>
<dbReference type="RefSeq" id="WP_047815866.1">
    <property type="nucleotide sequence ID" value="NZ_LECT01000038.1"/>
</dbReference>
<dbReference type="EMBL" id="LECT01000038">
    <property type="protein sequence ID" value="KLU03365.1"/>
    <property type="molecule type" value="Genomic_DNA"/>
</dbReference>
<proteinExistence type="predicted"/>
<dbReference type="InterPro" id="IPR018076">
    <property type="entry name" value="T2SS_GspF_dom"/>
</dbReference>
<keyword evidence="4 6" id="KW-1133">Transmembrane helix</keyword>
<feature type="transmembrane region" description="Helical" evidence="6">
    <location>
        <begin position="182"/>
        <end position="200"/>
    </location>
</feature>
<evidence type="ECO:0000256" key="6">
    <source>
        <dbReference type="SAM" id="Phobius"/>
    </source>
</evidence>
<reference evidence="8" key="1">
    <citation type="submission" date="2015-05" db="EMBL/GenBank/DDBJ databases">
        <title>Permanent draft genome of Rhodopirellula islandicus K833.</title>
        <authorList>
            <person name="Kizina J."/>
            <person name="Richter M."/>
            <person name="Glockner F.O."/>
            <person name="Harder J."/>
        </authorList>
    </citation>
    <scope>NUCLEOTIDE SEQUENCE [LARGE SCALE GENOMIC DNA]</scope>
    <source>
        <strain evidence="8">K833</strain>
    </source>
</reference>
<feature type="domain" description="Type II secretion system protein GspF" evidence="7">
    <location>
        <begin position="231"/>
        <end position="353"/>
    </location>
</feature>
<comment type="subcellular location">
    <subcellularLocation>
        <location evidence="1">Cell membrane</location>
        <topology evidence="1">Multi-pass membrane protein</topology>
    </subcellularLocation>
</comment>
<evidence type="ECO:0000259" key="7">
    <source>
        <dbReference type="Pfam" id="PF00482"/>
    </source>
</evidence>
<feature type="transmembrane region" description="Helical" evidence="6">
    <location>
        <begin position="327"/>
        <end position="352"/>
    </location>
</feature>
<evidence type="ECO:0000256" key="2">
    <source>
        <dbReference type="ARBA" id="ARBA00022475"/>
    </source>
</evidence>
<name>A0A0J1B970_RHOIS</name>
<accession>A0A0J1B970</accession>
<evidence type="ECO:0000256" key="5">
    <source>
        <dbReference type="ARBA" id="ARBA00023136"/>
    </source>
</evidence>
<keyword evidence="5 6" id="KW-0472">Membrane</keyword>
<evidence type="ECO:0000256" key="1">
    <source>
        <dbReference type="ARBA" id="ARBA00004651"/>
    </source>
</evidence>
<keyword evidence="3 6" id="KW-0812">Transmembrane</keyword>
<protein>
    <submittedName>
        <fullName evidence="8">Type IV fimbrial assembly protein PilC</fullName>
    </submittedName>
</protein>
<dbReference type="InterPro" id="IPR003004">
    <property type="entry name" value="GspF/PilC"/>
</dbReference>
<dbReference type="GO" id="GO:0005886">
    <property type="term" value="C:plasma membrane"/>
    <property type="evidence" value="ECO:0007669"/>
    <property type="project" value="UniProtKB-SubCell"/>
</dbReference>
<dbReference type="PANTHER" id="PTHR30012:SF0">
    <property type="entry name" value="TYPE II SECRETION SYSTEM PROTEIN F-RELATED"/>
    <property type="match status" value="1"/>
</dbReference>
<dbReference type="AlphaFoldDB" id="A0A0J1B970"/>
<dbReference type="STRING" id="595434.RISK_004677"/>
<dbReference type="PATRIC" id="fig|595434.4.peg.4442"/>
<organism evidence="8 9">
    <name type="scientific">Rhodopirellula islandica</name>
    <dbReference type="NCBI Taxonomy" id="595434"/>
    <lineage>
        <taxon>Bacteria</taxon>
        <taxon>Pseudomonadati</taxon>
        <taxon>Planctomycetota</taxon>
        <taxon>Planctomycetia</taxon>
        <taxon>Pirellulales</taxon>
        <taxon>Pirellulaceae</taxon>
        <taxon>Rhodopirellula</taxon>
    </lineage>
</organism>